<dbReference type="EMBL" id="JACHMV010000001">
    <property type="protein sequence ID" value="MBB4778342.1"/>
    <property type="molecule type" value="Genomic_DNA"/>
</dbReference>
<accession>A0A7W7N1W1</accession>
<evidence type="ECO:0000313" key="1">
    <source>
        <dbReference type="EMBL" id="MBB4778342.1"/>
    </source>
</evidence>
<organism evidence="1 2">
    <name type="scientific">Actinomadura livida</name>
    <dbReference type="NCBI Taxonomy" id="79909"/>
    <lineage>
        <taxon>Bacteria</taxon>
        <taxon>Bacillati</taxon>
        <taxon>Actinomycetota</taxon>
        <taxon>Actinomycetes</taxon>
        <taxon>Streptosporangiales</taxon>
        <taxon>Thermomonosporaceae</taxon>
        <taxon>Actinomadura</taxon>
    </lineage>
</organism>
<dbReference type="Proteomes" id="UP000549343">
    <property type="component" value="Unassembled WGS sequence"/>
</dbReference>
<sequence>MSGPVRFKLPQVSGLQCMTDPLRGALLNTLARVAARGGAVPYNVVRSEERP</sequence>
<comment type="caution">
    <text evidence="1">The sequence shown here is derived from an EMBL/GenBank/DDBJ whole genome shotgun (WGS) entry which is preliminary data.</text>
</comment>
<reference evidence="1 2" key="1">
    <citation type="submission" date="2020-08" db="EMBL/GenBank/DDBJ databases">
        <title>Sequencing the genomes of 1000 actinobacteria strains.</title>
        <authorList>
            <person name="Klenk H.-P."/>
        </authorList>
    </citation>
    <scope>NUCLEOTIDE SEQUENCE [LARGE SCALE GENOMIC DNA]</scope>
    <source>
        <strain evidence="1 2">DSM 44772</strain>
    </source>
</reference>
<gene>
    <name evidence="1" type="ORF">F4557_006760</name>
</gene>
<protein>
    <submittedName>
        <fullName evidence="1">Uncharacterized protein</fullName>
    </submittedName>
</protein>
<evidence type="ECO:0000313" key="2">
    <source>
        <dbReference type="Proteomes" id="UP000549343"/>
    </source>
</evidence>
<dbReference type="AlphaFoldDB" id="A0A7W7N1W1"/>
<proteinExistence type="predicted"/>
<name>A0A7W7N1W1_9ACTN</name>